<dbReference type="EMBL" id="KL142378">
    <property type="protein sequence ID" value="KDR76775.1"/>
    <property type="molecule type" value="Genomic_DNA"/>
</dbReference>
<sequence length="295" mass="32441">MRAVLDPSVEDAVRQTFYIMHHTTPESPHDSRSVVSLWNGLIDAAKFISGWVEHPQLVQDAGKTARDIPFGIRRAFQDYMKAYPGKFQEYPQEYRTVARLCKSIQELREKPAGRASKQGSRSGRGRADDQEDEPEDTEEAMVVDDEGGPSSSQAPVAPQAPPAPAADRVLRFKKKPTPAKPVEKRADTTRSSSVPVPPINKRARPNHPSPDGAPSELPAGLLQEALEIAASPSIPSDVEGIDRQINVLSGDLSDYNYQIAYNLRQRESVLAEIAKLKEARSNLDAPAEADEELDV</sequence>
<feature type="compositionally biased region" description="Acidic residues" evidence="1">
    <location>
        <begin position="129"/>
        <end position="147"/>
    </location>
</feature>
<gene>
    <name evidence="2" type="ORF">GALMADRAFT_139656</name>
</gene>
<keyword evidence="3" id="KW-1185">Reference proteome</keyword>
<protein>
    <submittedName>
        <fullName evidence="2">Uncharacterized protein</fullName>
    </submittedName>
</protein>
<evidence type="ECO:0000313" key="2">
    <source>
        <dbReference type="EMBL" id="KDR76775.1"/>
    </source>
</evidence>
<feature type="region of interest" description="Disordered" evidence="1">
    <location>
        <begin position="108"/>
        <end position="218"/>
    </location>
</feature>
<reference evidence="3" key="1">
    <citation type="journal article" date="2014" name="Proc. Natl. Acad. Sci. U.S.A.">
        <title>Extensive sampling of basidiomycete genomes demonstrates inadequacy of the white-rot/brown-rot paradigm for wood decay fungi.</title>
        <authorList>
            <person name="Riley R."/>
            <person name="Salamov A.A."/>
            <person name="Brown D.W."/>
            <person name="Nagy L.G."/>
            <person name="Floudas D."/>
            <person name="Held B.W."/>
            <person name="Levasseur A."/>
            <person name="Lombard V."/>
            <person name="Morin E."/>
            <person name="Otillar R."/>
            <person name="Lindquist E.A."/>
            <person name="Sun H."/>
            <person name="LaButti K.M."/>
            <person name="Schmutz J."/>
            <person name="Jabbour D."/>
            <person name="Luo H."/>
            <person name="Baker S.E."/>
            <person name="Pisabarro A.G."/>
            <person name="Walton J.D."/>
            <person name="Blanchette R.A."/>
            <person name="Henrissat B."/>
            <person name="Martin F."/>
            <person name="Cullen D."/>
            <person name="Hibbett D.S."/>
            <person name="Grigoriev I.V."/>
        </authorList>
    </citation>
    <scope>NUCLEOTIDE SEQUENCE [LARGE SCALE GENOMIC DNA]</scope>
    <source>
        <strain evidence="3">CBS 339.88</strain>
    </source>
</reference>
<accession>A0A067T0Q0</accession>
<organism evidence="2 3">
    <name type="scientific">Galerina marginata (strain CBS 339.88)</name>
    <dbReference type="NCBI Taxonomy" id="685588"/>
    <lineage>
        <taxon>Eukaryota</taxon>
        <taxon>Fungi</taxon>
        <taxon>Dikarya</taxon>
        <taxon>Basidiomycota</taxon>
        <taxon>Agaricomycotina</taxon>
        <taxon>Agaricomycetes</taxon>
        <taxon>Agaricomycetidae</taxon>
        <taxon>Agaricales</taxon>
        <taxon>Agaricineae</taxon>
        <taxon>Strophariaceae</taxon>
        <taxon>Galerina</taxon>
    </lineage>
</organism>
<evidence type="ECO:0000313" key="3">
    <source>
        <dbReference type="Proteomes" id="UP000027222"/>
    </source>
</evidence>
<dbReference type="Proteomes" id="UP000027222">
    <property type="component" value="Unassembled WGS sequence"/>
</dbReference>
<proteinExistence type="predicted"/>
<evidence type="ECO:0000256" key="1">
    <source>
        <dbReference type="SAM" id="MobiDB-lite"/>
    </source>
</evidence>
<dbReference type="HOGENOM" id="CLU_088456_0_0_1"/>
<name>A0A067T0Q0_GALM3</name>
<dbReference type="AlphaFoldDB" id="A0A067T0Q0"/>